<evidence type="ECO:0000313" key="2">
    <source>
        <dbReference type="EMBL" id="CAI0400490.1"/>
    </source>
</evidence>
<gene>
    <name evidence="2" type="ORF">LITE_LOCUS10778</name>
</gene>
<name>A0AAV0ITL6_9ROSI</name>
<reference evidence="2" key="1">
    <citation type="submission" date="2022-08" db="EMBL/GenBank/DDBJ databases">
        <authorList>
            <person name="Gutierrez-Valencia J."/>
        </authorList>
    </citation>
    <scope>NUCLEOTIDE SEQUENCE</scope>
</reference>
<evidence type="ECO:0000256" key="1">
    <source>
        <dbReference type="SAM" id="MobiDB-lite"/>
    </source>
</evidence>
<proteinExistence type="predicted"/>
<sequence>ANSIPPPSCKTQPQITSVSRSKKKCSAISRHLPRSKPAVTTRISDKQRQEPAPSLPRTPPPLPVVVPSVHRFGNPNSFESYSKRGDVDGKDGGGSNDDHQ</sequence>
<feature type="region of interest" description="Disordered" evidence="1">
    <location>
        <begin position="1"/>
        <end position="100"/>
    </location>
</feature>
<feature type="non-terminal residue" evidence="2">
    <location>
        <position position="1"/>
    </location>
</feature>
<dbReference type="Proteomes" id="UP001154282">
    <property type="component" value="Unassembled WGS sequence"/>
</dbReference>
<dbReference type="AlphaFoldDB" id="A0AAV0ITL6"/>
<accession>A0AAV0ITL6</accession>
<evidence type="ECO:0000313" key="3">
    <source>
        <dbReference type="Proteomes" id="UP001154282"/>
    </source>
</evidence>
<keyword evidence="3" id="KW-1185">Reference proteome</keyword>
<protein>
    <submittedName>
        <fullName evidence="2">Uncharacterized protein</fullName>
    </submittedName>
</protein>
<feature type="compositionally biased region" description="Polar residues" evidence="1">
    <location>
        <begin position="9"/>
        <end position="19"/>
    </location>
</feature>
<feature type="compositionally biased region" description="Pro residues" evidence="1">
    <location>
        <begin position="53"/>
        <end position="64"/>
    </location>
</feature>
<feature type="compositionally biased region" description="Basic and acidic residues" evidence="1">
    <location>
        <begin position="81"/>
        <end position="100"/>
    </location>
</feature>
<feature type="non-terminal residue" evidence="2">
    <location>
        <position position="100"/>
    </location>
</feature>
<dbReference type="EMBL" id="CAMGYJ010000004">
    <property type="protein sequence ID" value="CAI0400490.1"/>
    <property type="molecule type" value="Genomic_DNA"/>
</dbReference>
<comment type="caution">
    <text evidence="2">The sequence shown here is derived from an EMBL/GenBank/DDBJ whole genome shotgun (WGS) entry which is preliminary data.</text>
</comment>
<organism evidence="2 3">
    <name type="scientific">Linum tenue</name>
    <dbReference type="NCBI Taxonomy" id="586396"/>
    <lineage>
        <taxon>Eukaryota</taxon>
        <taxon>Viridiplantae</taxon>
        <taxon>Streptophyta</taxon>
        <taxon>Embryophyta</taxon>
        <taxon>Tracheophyta</taxon>
        <taxon>Spermatophyta</taxon>
        <taxon>Magnoliopsida</taxon>
        <taxon>eudicotyledons</taxon>
        <taxon>Gunneridae</taxon>
        <taxon>Pentapetalae</taxon>
        <taxon>rosids</taxon>
        <taxon>fabids</taxon>
        <taxon>Malpighiales</taxon>
        <taxon>Linaceae</taxon>
        <taxon>Linum</taxon>
    </lineage>
</organism>